<organism evidence="9 10">
    <name type="scientific">Nostoc punctiforme NIES-2108</name>
    <dbReference type="NCBI Taxonomy" id="1356359"/>
    <lineage>
        <taxon>Bacteria</taxon>
        <taxon>Bacillati</taxon>
        <taxon>Cyanobacteriota</taxon>
        <taxon>Cyanophyceae</taxon>
        <taxon>Nostocales</taxon>
        <taxon>Nostocaceae</taxon>
        <taxon>Nostoc</taxon>
    </lineage>
</organism>
<feature type="domain" description="Ferric oxidoreductase" evidence="8">
    <location>
        <begin position="13"/>
        <end position="128"/>
    </location>
</feature>
<dbReference type="GO" id="GO:0005886">
    <property type="term" value="C:plasma membrane"/>
    <property type="evidence" value="ECO:0007669"/>
    <property type="project" value="TreeGrafter"/>
</dbReference>
<dbReference type="PANTHER" id="PTHR36964">
    <property type="entry name" value="PROTEIN-METHIONINE-SULFOXIDE REDUCTASE HEME-BINDING SUBUNIT MSRQ"/>
    <property type="match status" value="1"/>
</dbReference>
<feature type="transmembrane region" description="Helical" evidence="7">
    <location>
        <begin position="139"/>
        <end position="160"/>
    </location>
</feature>
<evidence type="ECO:0000256" key="2">
    <source>
        <dbReference type="ARBA" id="ARBA00022448"/>
    </source>
</evidence>
<evidence type="ECO:0000256" key="6">
    <source>
        <dbReference type="ARBA" id="ARBA00023136"/>
    </source>
</evidence>
<reference evidence="9 10" key="1">
    <citation type="submission" date="2016-04" db="EMBL/GenBank/DDBJ databases">
        <authorList>
            <person name="Evans L.H."/>
            <person name="Alamgir A."/>
            <person name="Owens N."/>
            <person name="Weber N.D."/>
            <person name="Virtaneva K."/>
            <person name="Barbian K."/>
            <person name="Babar A."/>
            <person name="Rosenke K."/>
        </authorList>
    </citation>
    <scope>NUCLEOTIDE SEQUENCE [LARGE SCALE GENOMIC DNA]</scope>
    <source>
        <strain evidence="9">NIES-2108</strain>
    </source>
</reference>
<keyword evidence="6 7" id="KW-0472">Membrane</keyword>
<sequence>MAAIDTAPLENSLGFLALGAYILTLMPTNLRIIFPQTKQANLPKWLLKYRRIIGILAFCLALLHGFLLVKKRDLDFLDPNTYWIYIQGVSTFIIFTLLAITSNDWSVKRLKKNWKRLHTLTYLAMFLLTWHIWDKMLDHWSYLTPIGLVGIVTTTLLFLMRRWIEHRNKQQKAKGKAFSSQIPEKITL</sequence>
<evidence type="ECO:0000313" key="9">
    <source>
        <dbReference type="EMBL" id="RCJ30320.1"/>
    </source>
</evidence>
<evidence type="ECO:0000256" key="5">
    <source>
        <dbReference type="ARBA" id="ARBA00023004"/>
    </source>
</evidence>
<feature type="transmembrane region" description="Helical" evidence="7">
    <location>
        <begin position="52"/>
        <end position="70"/>
    </location>
</feature>
<feature type="transmembrane region" description="Helical" evidence="7">
    <location>
        <begin position="82"/>
        <end position="105"/>
    </location>
</feature>
<comment type="subcellular location">
    <subcellularLocation>
        <location evidence="1">Membrane</location>
        <topology evidence="1">Multi-pass membrane protein</topology>
    </subcellularLocation>
</comment>
<evidence type="ECO:0000256" key="3">
    <source>
        <dbReference type="ARBA" id="ARBA00022692"/>
    </source>
</evidence>
<evidence type="ECO:0000313" key="10">
    <source>
        <dbReference type="Proteomes" id="UP000252085"/>
    </source>
</evidence>
<dbReference type="PANTHER" id="PTHR36964:SF1">
    <property type="entry name" value="PROTEIN-METHIONINE-SULFOXIDE REDUCTASE HEME-BINDING SUBUNIT MSRQ"/>
    <property type="match status" value="1"/>
</dbReference>
<name>A0A367R312_NOSPU</name>
<feature type="transmembrane region" description="Helical" evidence="7">
    <location>
        <begin position="117"/>
        <end position="133"/>
    </location>
</feature>
<keyword evidence="5" id="KW-0408">Iron</keyword>
<dbReference type="AlphaFoldDB" id="A0A367R312"/>
<protein>
    <submittedName>
        <fullName evidence="9">Iron reductase</fullName>
    </submittedName>
</protein>
<accession>A0A367R312</accession>
<comment type="caution">
    <text evidence="9">The sequence shown here is derived from an EMBL/GenBank/DDBJ whole genome shotgun (WGS) entry which is preliminary data.</text>
</comment>
<gene>
    <name evidence="9" type="ORF">A6769_33820</name>
</gene>
<keyword evidence="3 7" id="KW-0812">Transmembrane</keyword>
<dbReference type="GO" id="GO:0016679">
    <property type="term" value="F:oxidoreductase activity, acting on diphenols and related substances as donors"/>
    <property type="evidence" value="ECO:0007669"/>
    <property type="project" value="TreeGrafter"/>
</dbReference>
<evidence type="ECO:0000256" key="7">
    <source>
        <dbReference type="SAM" id="Phobius"/>
    </source>
</evidence>
<dbReference type="EMBL" id="LXQE01000189">
    <property type="protein sequence ID" value="RCJ30320.1"/>
    <property type="molecule type" value="Genomic_DNA"/>
</dbReference>
<dbReference type="GO" id="GO:0020037">
    <property type="term" value="F:heme binding"/>
    <property type="evidence" value="ECO:0007669"/>
    <property type="project" value="TreeGrafter"/>
</dbReference>
<keyword evidence="4 7" id="KW-1133">Transmembrane helix</keyword>
<dbReference type="GO" id="GO:0010181">
    <property type="term" value="F:FMN binding"/>
    <property type="evidence" value="ECO:0007669"/>
    <property type="project" value="TreeGrafter"/>
</dbReference>
<keyword evidence="2" id="KW-0813">Transport</keyword>
<evidence type="ECO:0000256" key="4">
    <source>
        <dbReference type="ARBA" id="ARBA00022989"/>
    </source>
</evidence>
<evidence type="ECO:0000259" key="8">
    <source>
        <dbReference type="Pfam" id="PF01794"/>
    </source>
</evidence>
<dbReference type="Proteomes" id="UP000252085">
    <property type="component" value="Unassembled WGS sequence"/>
</dbReference>
<dbReference type="InterPro" id="IPR022837">
    <property type="entry name" value="MsrQ-like"/>
</dbReference>
<proteinExistence type="predicted"/>
<dbReference type="Pfam" id="PF01794">
    <property type="entry name" value="Ferric_reduct"/>
    <property type="match status" value="1"/>
</dbReference>
<evidence type="ECO:0000256" key="1">
    <source>
        <dbReference type="ARBA" id="ARBA00004141"/>
    </source>
</evidence>
<feature type="transmembrane region" description="Helical" evidence="7">
    <location>
        <begin position="12"/>
        <end position="32"/>
    </location>
</feature>
<dbReference type="InterPro" id="IPR013130">
    <property type="entry name" value="Fe3_Rdtase_TM_dom"/>
</dbReference>